<dbReference type="InterPro" id="IPR025724">
    <property type="entry name" value="GAG-pre-integrase_dom"/>
</dbReference>
<organism evidence="10 11">
    <name type="scientific">Trifolium subterraneum</name>
    <name type="common">Subterranean clover</name>
    <dbReference type="NCBI Taxonomy" id="3900"/>
    <lineage>
        <taxon>Eukaryota</taxon>
        <taxon>Viridiplantae</taxon>
        <taxon>Streptophyta</taxon>
        <taxon>Embryophyta</taxon>
        <taxon>Tracheophyta</taxon>
        <taxon>Spermatophyta</taxon>
        <taxon>Magnoliopsida</taxon>
        <taxon>eudicotyledons</taxon>
        <taxon>Gunneridae</taxon>
        <taxon>Pentapetalae</taxon>
        <taxon>rosids</taxon>
        <taxon>fabids</taxon>
        <taxon>Fabales</taxon>
        <taxon>Fabaceae</taxon>
        <taxon>Papilionoideae</taxon>
        <taxon>50 kb inversion clade</taxon>
        <taxon>NPAAA clade</taxon>
        <taxon>Hologalegina</taxon>
        <taxon>IRL clade</taxon>
        <taxon>Trifolieae</taxon>
        <taxon>Trifolium</taxon>
    </lineage>
</organism>
<feature type="domain" description="Integrase catalytic" evidence="9">
    <location>
        <begin position="478"/>
        <end position="650"/>
    </location>
</feature>
<feature type="compositionally biased region" description="Basic and acidic residues" evidence="7">
    <location>
        <begin position="750"/>
        <end position="759"/>
    </location>
</feature>
<reference evidence="11" key="1">
    <citation type="journal article" date="2017" name="Front. Plant Sci.">
        <title>Climate Clever Clovers: New Paradigm to Reduce the Environmental Footprint of Ruminants by Breeding Low Methanogenic Forages Utilizing Haplotype Variation.</title>
        <authorList>
            <person name="Kaur P."/>
            <person name="Appels R."/>
            <person name="Bayer P.E."/>
            <person name="Keeble-Gagnere G."/>
            <person name="Wang J."/>
            <person name="Hirakawa H."/>
            <person name="Shirasawa K."/>
            <person name="Vercoe P."/>
            <person name="Stefanova K."/>
            <person name="Durmic Z."/>
            <person name="Nichols P."/>
            <person name="Revell C."/>
            <person name="Isobe S.N."/>
            <person name="Edwards D."/>
            <person name="Erskine W."/>
        </authorList>
    </citation>
    <scope>NUCLEOTIDE SEQUENCE [LARGE SCALE GENOMIC DNA]</scope>
    <source>
        <strain evidence="11">cv. Daliak</strain>
    </source>
</reference>
<dbReference type="SMART" id="SM00343">
    <property type="entry name" value="ZnF_C2HC"/>
    <property type="match status" value="1"/>
</dbReference>
<feature type="coiled-coil region" evidence="6">
    <location>
        <begin position="147"/>
        <end position="174"/>
    </location>
</feature>
<dbReference type="Proteomes" id="UP000242715">
    <property type="component" value="Unassembled WGS sequence"/>
</dbReference>
<name>A0A2Z6MXC3_TRISU</name>
<dbReference type="GO" id="GO:0015074">
    <property type="term" value="P:DNA integration"/>
    <property type="evidence" value="ECO:0007669"/>
    <property type="project" value="InterPro"/>
</dbReference>
<dbReference type="InterPro" id="IPR013103">
    <property type="entry name" value="RVT_2"/>
</dbReference>
<evidence type="ECO:0000256" key="1">
    <source>
        <dbReference type="ARBA" id="ARBA00022670"/>
    </source>
</evidence>
<evidence type="ECO:0000256" key="5">
    <source>
        <dbReference type="PROSITE-ProRule" id="PRU00047"/>
    </source>
</evidence>
<dbReference type="Pfam" id="PF00098">
    <property type="entry name" value="zf-CCHC"/>
    <property type="match status" value="1"/>
</dbReference>
<dbReference type="SUPFAM" id="SSF57756">
    <property type="entry name" value="Retrovirus zinc finger-like domains"/>
    <property type="match status" value="1"/>
</dbReference>
<feature type="region of interest" description="Disordered" evidence="7">
    <location>
        <begin position="253"/>
        <end position="274"/>
    </location>
</feature>
<dbReference type="Pfam" id="PF07727">
    <property type="entry name" value="RVT_2"/>
    <property type="match status" value="2"/>
</dbReference>
<feature type="compositionally biased region" description="Basic and acidic residues" evidence="7">
    <location>
        <begin position="210"/>
        <end position="228"/>
    </location>
</feature>
<evidence type="ECO:0000256" key="7">
    <source>
        <dbReference type="SAM" id="MobiDB-lite"/>
    </source>
</evidence>
<keyword evidence="5" id="KW-0863">Zinc-finger</keyword>
<dbReference type="Gene3D" id="3.30.420.10">
    <property type="entry name" value="Ribonuclease H-like superfamily/Ribonuclease H"/>
    <property type="match status" value="1"/>
</dbReference>
<dbReference type="EMBL" id="DF973557">
    <property type="protein sequence ID" value="GAU34493.1"/>
    <property type="molecule type" value="Genomic_DNA"/>
</dbReference>
<sequence>MKVIFIVQEADEQVNTFLDPLPANATEQQRTTFREVQKKDSKALFLIHQCVDSKVFEKIADATTSKDVWDILQKSYGGDAKVKKVKLQALKRQFELLEMKNDEAVAEYFTRVETLTNQMKNCGSTLSKEEMVEKVLRTLTHKFDHIVETIEQTKDLSEIKMEDLQSTLEAHELKHGERNHGKEDEQALFVKFKKYQDEKKKWQNKKGSKKGKESVEDKPESSKKEGGKKTKKDKSTIQCYNCNKYGHYASECKAPKKKKSQNTEEEANIAQDGSTSEDDVSFIVTITDETAESMVWYFDTGCSNHMTGNKSILTDFNKCLNTRIKLTNGNFIAAEGMGNVVIQRSNGKKAVIEKVLYVPGIKCNLMSVGQLLEKGFKAVFEGETLKLFDSKQRLILKTAQSQNRTFKTQVKTIEVECLATSTEDKDSDLWHRRYGHLNFKSLSMLNSKNMVLGLPSVIASVDTCTTCLLGKHPRSSFKSNLPMRSSEVLNVVHSDICGPIDVLSTGGNKYFITFVDEYSRMIWLYHIKAKSEAFEVFKRFKTLVEKQSDKQIKVLRTDGGGEYTSKEFENYCKDQGIIHEVTTLYTPQHNGLAERRNMSILDMARSMVKQKGLPHRFWGEAVSTAVYILNRSPTKKLTDKVPEEVWFKCKPSVTHFKVFGSLSYKHVPDARRKKLDDKSEPMVFVGYHRTGAYRLYNPTSDKIEISRDVKVLENESWDWKQKSTSKKTCEVDLDVGTSEANAPVTFVDQHQHQENHNEEDASSDEDNGRHLPVRTHRTTQIPRRLADCDMVPDNVVDNEGNIVHYAMLADTEPLDNKTWDMCKLPSDKRAIDVKWVYKLKQNPEGQVIKHKAGLVAKGSIEKNKTWDMCKLPSDKRAIDVKWVYKLKQNPEGQVIKHKAGLVAKGFLQKQGLDYDEVFSPVARHETIRLVITLACSRRWPMFHLNVKSAFLNGPLEEDVYVKQPPGFELKGKEDRVLKLNKALYGLKQAPRAWNKRIDQFLVMQSFVKCSVEYGVYVKHSDEKHMLIICLYVDDLLVTGSSLTEIENFKSQMKSEFEMTDLGKLTYFLGMELLATPKGMVLHQAKYATEILKKFEMLDCNSPVIPADTRMKLEVEESSDSVDSIMFRKLIGSLRYLCQTRPDISYAVGYISRFMSKQLKSHLLAAKRILRYINDIIHYGALFPYSRDSSKLELNGFSDADWCGDKVDRRSTSGYVFKFQNAPVSWYSKKQSVIALSSCEAEYVAGSLAACQANWLQSLLSKMKIIDNIIVMLKIDNKLAINLAKNPVSHGKSKHIETSCEAEYVAGSLAACQANWLQSLLSKMKIIDNIIVMLKIDNKLAINLAKNPVSHGKSKHIETRFHFLRDQVNKGKLSLEYCSTNDQQADILTKAMKRDQFLKLRREMRIVSFDSLN</sequence>
<feature type="coiled-coil region" evidence="6">
    <location>
        <begin position="80"/>
        <end position="107"/>
    </location>
</feature>
<dbReference type="InterPro" id="IPR036397">
    <property type="entry name" value="RNaseH_sf"/>
</dbReference>
<dbReference type="GO" id="GO:0006508">
    <property type="term" value="P:proteolysis"/>
    <property type="evidence" value="ECO:0007669"/>
    <property type="project" value="UniProtKB-KW"/>
</dbReference>
<dbReference type="PANTHER" id="PTHR42648">
    <property type="entry name" value="TRANSPOSASE, PUTATIVE-RELATED"/>
    <property type="match status" value="1"/>
</dbReference>
<dbReference type="GO" id="GO:0008270">
    <property type="term" value="F:zinc ion binding"/>
    <property type="evidence" value="ECO:0007669"/>
    <property type="project" value="UniProtKB-KW"/>
</dbReference>
<feature type="domain" description="CCHC-type" evidence="8">
    <location>
        <begin position="239"/>
        <end position="253"/>
    </location>
</feature>
<protein>
    <submittedName>
        <fullName evidence="10">Uncharacterized protein</fullName>
    </submittedName>
</protein>
<keyword evidence="5" id="KW-0862">Zinc</keyword>
<dbReference type="SUPFAM" id="SSF53098">
    <property type="entry name" value="Ribonuclease H-like"/>
    <property type="match status" value="1"/>
</dbReference>
<feature type="region of interest" description="Disordered" evidence="7">
    <location>
        <begin position="750"/>
        <end position="773"/>
    </location>
</feature>
<accession>A0A2Z6MXC3</accession>
<dbReference type="SUPFAM" id="SSF56672">
    <property type="entry name" value="DNA/RNA polymerases"/>
    <property type="match status" value="1"/>
</dbReference>
<dbReference type="InterPro" id="IPR012337">
    <property type="entry name" value="RNaseH-like_sf"/>
</dbReference>
<dbReference type="InterPro" id="IPR054722">
    <property type="entry name" value="PolX-like_BBD"/>
</dbReference>
<evidence type="ECO:0000259" key="8">
    <source>
        <dbReference type="PROSITE" id="PS50158"/>
    </source>
</evidence>
<dbReference type="InterPro" id="IPR057670">
    <property type="entry name" value="SH3_retrovirus"/>
</dbReference>
<evidence type="ECO:0000256" key="2">
    <source>
        <dbReference type="ARBA" id="ARBA00022723"/>
    </source>
</evidence>
<evidence type="ECO:0000256" key="4">
    <source>
        <dbReference type="ARBA" id="ARBA00022801"/>
    </source>
</evidence>
<keyword evidence="2" id="KW-0479">Metal-binding</keyword>
<keyword evidence="3" id="KW-0064">Aspartyl protease</keyword>
<dbReference type="InterPro" id="IPR001584">
    <property type="entry name" value="Integrase_cat-core"/>
</dbReference>
<dbReference type="InterPro" id="IPR036875">
    <property type="entry name" value="Znf_CCHC_sf"/>
</dbReference>
<dbReference type="PANTHER" id="PTHR42648:SF18">
    <property type="entry name" value="RETROTRANSPOSON, UNCLASSIFIED-LIKE PROTEIN"/>
    <property type="match status" value="1"/>
</dbReference>
<dbReference type="InterPro" id="IPR039537">
    <property type="entry name" value="Retrotran_Ty1/copia-like"/>
</dbReference>
<evidence type="ECO:0000313" key="10">
    <source>
        <dbReference type="EMBL" id="GAU34493.1"/>
    </source>
</evidence>
<gene>
    <name evidence="10" type="ORF">TSUD_388050</name>
</gene>
<dbReference type="Pfam" id="PF00665">
    <property type="entry name" value="rve"/>
    <property type="match status" value="1"/>
</dbReference>
<dbReference type="PROSITE" id="PS50994">
    <property type="entry name" value="INTEGRASE"/>
    <property type="match status" value="1"/>
</dbReference>
<keyword evidence="11" id="KW-1185">Reference proteome</keyword>
<dbReference type="Pfam" id="PF25597">
    <property type="entry name" value="SH3_retrovirus"/>
    <property type="match status" value="1"/>
</dbReference>
<keyword evidence="1" id="KW-0645">Protease</keyword>
<dbReference type="InterPro" id="IPR043502">
    <property type="entry name" value="DNA/RNA_pol_sf"/>
</dbReference>
<dbReference type="Gene3D" id="4.10.60.10">
    <property type="entry name" value="Zinc finger, CCHC-type"/>
    <property type="match status" value="1"/>
</dbReference>
<proteinExistence type="predicted"/>
<dbReference type="Pfam" id="PF14223">
    <property type="entry name" value="Retrotran_gag_2"/>
    <property type="match status" value="1"/>
</dbReference>
<dbReference type="GO" id="GO:0004190">
    <property type="term" value="F:aspartic-type endopeptidase activity"/>
    <property type="evidence" value="ECO:0007669"/>
    <property type="project" value="UniProtKB-KW"/>
</dbReference>
<dbReference type="InterPro" id="IPR001878">
    <property type="entry name" value="Znf_CCHC"/>
</dbReference>
<dbReference type="Pfam" id="PF22936">
    <property type="entry name" value="Pol_BBD"/>
    <property type="match status" value="1"/>
</dbReference>
<keyword evidence="4" id="KW-0378">Hydrolase</keyword>
<dbReference type="Pfam" id="PF13976">
    <property type="entry name" value="gag_pre-integrs"/>
    <property type="match status" value="1"/>
</dbReference>
<keyword evidence="6" id="KW-0175">Coiled coil</keyword>
<dbReference type="GO" id="GO:0003676">
    <property type="term" value="F:nucleic acid binding"/>
    <property type="evidence" value="ECO:0007669"/>
    <property type="project" value="InterPro"/>
</dbReference>
<dbReference type="CDD" id="cd09272">
    <property type="entry name" value="RNase_HI_RT_Ty1"/>
    <property type="match status" value="1"/>
</dbReference>
<evidence type="ECO:0000256" key="3">
    <source>
        <dbReference type="ARBA" id="ARBA00022750"/>
    </source>
</evidence>
<dbReference type="PROSITE" id="PS50158">
    <property type="entry name" value="ZF_CCHC"/>
    <property type="match status" value="1"/>
</dbReference>
<evidence type="ECO:0000313" key="11">
    <source>
        <dbReference type="Proteomes" id="UP000242715"/>
    </source>
</evidence>
<evidence type="ECO:0000259" key="9">
    <source>
        <dbReference type="PROSITE" id="PS50994"/>
    </source>
</evidence>
<dbReference type="OrthoDB" id="1721964at2759"/>
<evidence type="ECO:0000256" key="6">
    <source>
        <dbReference type="SAM" id="Coils"/>
    </source>
</evidence>
<feature type="region of interest" description="Disordered" evidence="7">
    <location>
        <begin position="201"/>
        <end position="230"/>
    </location>
</feature>